<dbReference type="InterPro" id="IPR029066">
    <property type="entry name" value="PLP-binding_barrel"/>
</dbReference>
<proteinExistence type="inferred from homology"/>
<dbReference type="PANTHER" id="PTHR10146">
    <property type="entry name" value="PROLINE SYNTHETASE CO-TRANSCRIBED BACTERIAL HOMOLOG PROTEIN"/>
    <property type="match status" value="1"/>
</dbReference>
<sequence length="237" mass="25508">MTGKKTHIAENLAQIRARIAQASAAAGRAPGTVRLLAMSKTFDVETIRDAVRNGQRAFGENYLSEAVKKMDALADCGLEWHFTGPVQSNKTREIASRFDWVHGVDRDRIARRLGEQRPASLGPLNVCVQVNIDGEASKSGVAPGDAAALCEFVAAQPGLRLRGLMTIPARVAPEGDARRPYRRLRELYESLIERGLELDTLSAGMSGDFEVAIAEGATLVRIGTALFGTRPAKPVSG</sequence>
<dbReference type="Pfam" id="PF01168">
    <property type="entry name" value="Ala_racemase_N"/>
    <property type="match status" value="1"/>
</dbReference>
<dbReference type="HAMAP" id="MF_02087">
    <property type="entry name" value="PLP_homeostasis"/>
    <property type="match status" value="1"/>
</dbReference>
<evidence type="ECO:0000256" key="3">
    <source>
        <dbReference type="RuleBase" id="RU004514"/>
    </source>
</evidence>
<gene>
    <name evidence="5" type="ORF">RM530_04890</name>
</gene>
<dbReference type="InterPro" id="IPR011078">
    <property type="entry name" value="PyrdxlP_homeostasis"/>
</dbReference>
<evidence type="ECO:0000256" key="1">
    <source>
        <dbReference type="ARBA" id="ARBA00022898"/>
    </source>
</evidence>
<feature type="modified residue" description="N6-(pyridoxal phosphate)lysine" evidence="2">
    <location>
        <position position="40"/>
    </location>
</feature>
<comment type="function">
    <text evidence="2">Pyridoxal 5'-phosphate (PLP)-binding protein, which is involved in PLP homeostasis.</text>
</comment>
<feature type="domain" description="Alanine racemase N-terminal" evidence="4">
    <location>
        <begin position="11"/>
        <end position="231"/>
    </location>
</feature>
<dbReference type="RefSeq" id="WP_311364092.1">
    <property type="nucleotide sequence ID" value="NZ_JAVRIC010000005.1"/>
</dbReference>
<evidence type="ECO:0000256" key="2">
    <source>
        <dbReference type="HAMAP-Rule" id="MF_02087"/>
    </source>
</evidence>
<dbReference type="Proteomes" id="UP001254608">
    <property type="component" value="Unassembled WGS sequence"/>
</dbReference>
<organism evidence="5 6">
    <name type="scientific">Banduia mediterranea</name>
    <dbReference type="NCBI Taxonomy" id="3075609"/>
    <lineage>
        <taxon>Bacteria</taxon>
        <taxon>Pseudomonadati</taxon>
        <taxon>Pseudomonadota</taxon>
        <taxon>Gammaproteobacteria</taxon>
        <taxon>Nevskiales</taxon>
        <taxon>Algiphilaceae</taxon>
        <taxon>Banduia</taxon>
    </lineage>
</organism>
<dbReference type="PIRSF" id="PIRSF004848">
    <property type="entry name" value="YBL036c_PLPDEIII"/>
    <property type="match status" value="1"/>
</dbReference>
<dbReference type="PANTHER" id="PTHR10146:SF14">
    <property type="entry name" value="PYRIDOXAL PHOSPHATE HOMEOSTASIS PROTEIN"/>
    <property type="match status" value="1"/>
</dbReference>
<evidence type="ECO:0000313" key="5">
    <source>
        <dbReference type="EMBL" id="MDT0496698.1"/>
    </source>
</evidence>
<dbReference type="InterPro" id="IPR001608">
    <property type="entry name" value="Ala_racemase_N"/>
</dbReference>
<reference evidence="5 6" key="1">
    <citation type="submission" date="2023-09" db="EMBL/GenBank/DDBJ databases">
        <authorList>
            <person name="Rey-Velasco X."/>
        </authorList>
    </citation>
    <scope>NUCLEOTIDE SEQUENCE [LARGE SCALE GENOMIC DNA]</scope>
    <source>
        <strain evidence="5 6">W345</strain>
    </source>
</reference>
<evidence type="ECO:0000259" key="4">
    <source>
        <dbReference type="Pfam" id="PF01168"/>
    </source>
</evidence>
<accession>A0ABU2WFP6</accession>
<protein>
    <recommendedName>
        <fullName evidence="2">Pyridoxal phosphate homeostasis protein</fullName>
        <shortName evidence="2">PLP homeostasis protein</shortName>
    </recommendedName>
</protein>
<dbReference type="Gene3D" id="3.20.20.10">
    <property type="entry name" value="Alanine racemase"/>
    <property type="match status" value="1"/>
</dbReference>
<dbReference type="EMBL" id="JAVRIC010000005">
    <property type="protein sequence ID" value="MDT0496698.1"/>
    <property type="molecule type" value="Genomic_DNA"/>
</dbReference>
<comment type="similarity">
    <text evidence="2 3">Belongs to the pyridoxal phosphate-binding protein YggS/PROSC family.</text>
</comment>
<dbReference type="NCBIfam" id="TIGR00044">
    <property type="entry name" value="YggS family pyridoxal phosphate-dependent enzyme"/>
    <property type="match status" value="1"/>
</dbReference>
<evidence type="ECO:0000313" key="6">
    <source>
        <dbReference type="Proteomes" id="UP001254608"/>
    </source>
</evidence>
<comment type="caution">
    <text evidence="5">The sequence shown here is derived from an EMBL/GenBank/DDBJ whole genome shotgun (WGS) entry which is preliminary data.</text>
</comment>
<name>A0ABU2WFP6_9GAMM</name>
<dbReference type="CDD" id="cd06824">
    <property type="entry name" value="PLPDE_III_Yggs_like"/>
    <property type="match status" value="1"/>
</dbReference>
<keyword evidence="1 2" id="KW-0663">Pyridoxal phosphate</keyword>
<dbReference type="SUPFAM" id="SSF51419">
    <property type="entry name" value="PLP-binding barrel"/>
    <property type="match status" value="1"/>
</dbReference>
<keyword evidence="6" id="KW-1185">Reference proteome</keyword>